<evidence type="ECO:0000313" key="2">
    <source>
        <dbReference type="Proteomes" id="UP001226720"/>
    </source>
</evidence>
<protein>
    <submittedName>
        <fullName evidence="1">Uncharacterized protein</fullName>
    </submittedName>
</protein>
<gene>
    <name evidence="1" type="ORF">QO000_003787</name>
</gene>
<name>A0ABU0K601_9BACL</name>
<keyword evidence="2" id="KW-1185">Reference proteome</keyword>
<dbReference type="Proteomes" id="UP001226720">
    <property type="component" value="Unassembled WGS sequence"/>
</dbReference>
<organism evidence="1 2">
    <name type="scientific">Guptibacillus hwajinpoensis</name>
    <dbReference type="NCBI Taxonomy" id="208199"/>
    <lineage>
        <taxon>Bacteria</taxon>
        <taxon>Bacillati</taxon>
        <taxon>Bacillota</taxon>
        <taxon>Bacilli</taxon>
        <taxon>Bacillales</taxon>
        <taxon>Guptibacillaceae</taxon>
        <taxon>Guptibacillus</taxon>
    </lineage>
</organism>
<proteinExistence type="predicted"/>
<sequence>MVIENLSFSSFLIAVFVSIVDLRVKGFPLQDGRFTRGGEHPSAPISEVRYFYENTYKSNKLLEKLFS</sequence>
<dbReference type="EMBL" id="JAUSWM010000010">
    <property type="protein sequence ID" value="MDQ0484785.1"/>
    <property type="molecule type" value="Genomic_DNA"/>
</dbReference>
<accession>A0ABU0K601</accession>
<reference evidence="1" key="1">
    <citation type="submission" date="2023-07" db="EMBL/GenBank/DDBJ databases">
        <title>Genomic Encyclopedia of Type Strains, Phase IV (KMG-IV): sequencing the most valuable type-strain genomes for metagenomic binning, comparative biology and taxonomic classification.</title>
        <authorList>
            <person name="Goeker M."/>
        </authorList>
    </citation>
    <scope>NUCLEOTIDE SEQUENCE [LARGE SCALE GENOMIC DNA]</scope>
    <source>
        <strain evidence="1">JSM 076093</strain>
    </source>
</reference>
<evidence type="ECO:0000313" key="1">
    <source>
        <dbReference type="EMBL" id="MDQ0484785.1"/>
    </source>
</evidence>
<comment type="caution">
    <text evidence="1">The sequence shown here is derived from an EMBL/GenBank/DDBJ whole genome shotgun (WGS) entry which is preliminary data.</text>
</comment>